<organism evidence="1 2">
    <name type="scientific">Folsomia candida</name>
    <name type="common">Springtail</name>
    <dbReference type="NCBI Taxonomy" id="158441"/>
    <lineage>
        <taxon>Eukaryota</taxon>
        <taxon>Metazoa</taxon>
        <taxon>Ecdysozoa</taxon>
        <taxon>Arthropoda</taxon>
        <taxon>Hexapoda</taxon>
        <taxon>Collembola</taxon>
        <taxon>Entomobryomorpha</taxon>
        <taxon>Isotomoidea</taxon>
        <taxon>Isotomidae</taxon>
        <taxon>Proisotominae</taxon>
        <taxon>Folsomia</taxon>
    </lineage>
</organism>
<evidence type="ECO:0000313" key="1">
    <source>
        <dbReference type="EMBL" id="OXA44733.1"/>
    </source>
</evidence>
<sequence>MAIPLVMVYPSVVMELWLNLIERQSKLNTFCYKRPKLEQYRVAQVMKNLSNYVKRSPITVEKHLTGDLDTPARVVTLPFDPGIPRALNTSPAASAPRSPVVTLSLGIIIKIQPLTADAWGQCILHGYSTSSLPVNVIQPLHIPSYNCYDPTATMPVYAPLPCGDVQHSANASDLCNKTLSMRA</sequence>
<evidence type="ECO:0000313" key="2">
    <source>
        <dbReference type="Proteomes" id="UP000198287"/>
    </source>
</evidence>
<protein>
    <submittedName>
        <fullName evidence="1">Uncharacterized protein</fullName>
    </submittedName>
</protein>
<reference evidence="1 2" key="1">
    <citation type="submission" date="2015-12" db="EMBL/GenBank/DDBJ databases">
        <title>The genome of Folsomia candida.</title>
        <authorList>
            <person name="Faddeeva A."/>
            <person name="Derks M.F."/>
            <person name="Anvar Y."/>
            <person name="Smit S."/>
            <person name="Van Straalen N."/>
            <person name="Roelofs D."/>
        </authorList>
    </citation>
    <scope>NUCLEOTIDE SEQUENCE [LARGE SCALE GENOMIC DNA]</scope>
    <source>
        <strain evidence="1 2">VU population</strain>
        <tissue evidence="1">Whole body</tissue>
    </source>
</reference>
<comment type="caution">
    <text evidence="1">The sequence shown here is derived from an EMBL/GenBank/DDBJ whole genome shotgun (WGS) entry which is preliminary data.</text>
</comment>
<accession>A0A226DHM1</accession>
<dbReference type="AlphaFoldDB" id="A0A226DHM1"/>
<dbReference type="EMBL" id="LNIX01000019">
    <property type="protein sequence ID" value="OXA44733.1"/>
    <property type="molecule type" value="Genomic_DNA"/>
</dbReference>
<name>A0A226DHM1_FOLCA</name>
<keyword evidence="2" id="KW-1185">Reference proteome</keyword>
<proteinExistence type="predicted"/>
<gene>
    <name evidence="1" type="ORF">Fcan01_20903</name>
</gene>
<dbReference type="Proteomes" id="UP000198287">
    <property type="component" value="Unassembled WGS sequence"/>
</dbReference>